<comment type="caution">
    <text evidence="2">The sequence shown here is derived from an EMBL/GenBank/DDBJ whole genome shotgun (WGS) entry which is preliminary data.</text>
</comment>
<feature type="compositionally biased region" description="Low complexity" evidence="1">
    <location>
        <begin position="32"/>
        <end position="44"/>
    </location>
</feature>
<evidence type="ECO:0000313" key="2">
    <source>
        <dbReference type="EMBL" id="EJK64971.1"/>
    </source>
</evidence>
<feature type="region of interest" description="Disordered" evidence="1">
    <location>
        <begin position="20"/>
        <end position="55"/>
    </location>
</feature>
<evidence type="ECO:0000313" key="3">
    <source>
        <dbReference type="Proteomes" id="UP000266841"/>
    </source>
</evidence>
<dbReference type="EMBL" id="AGNL01016623">
    <property type="protein sequence ID" value="EJK64971.1"/>
    <property type="molecule type" value="Genomic_DNA"/>
</dbReference>
<dbReference type="InterPro" id="IPR011990">
    <property type="entry name" value="TPR-like_helical_dom_sf"/>
</dbReference>
<keyword evidence="3" id="KW-1185">Reference proteome</keyword>
<dbReference type="Pfam" id="PF08238">
    <property type="entry name" value="Sel1"/>
    <property type="match status" value="2"/>
</dbReference>
<dbReference type="AlphaFoldDB" id="K0SVD5"/>
<gene>
    <name evidence="2" type="ORF">THAOC_14236</name>
</gene>
<reference evidence="2 3" key="1">
    <citation type="journal article" date="2012" name="Genome Biol.">
        <title>Genome and low-iron response of an oceanic diatom adapted to chronic iron limitation.</title>
        <authorList>
            <person name="Lommer M."/>
            <person name="Specht M."/>
            <person name="Roy A.S."/>
            <person name="Kraemer L."/>
            <person name="Andreson R."/>
            <person name="Gutowska M.A."/>
            <person name="Wolf J."/>
            <person name="Bergner S.V."/>
            <person name="Schilhabel M.B."/>
            <person name="Klostermeier U.C."/>
            <person name="Beiko R.G."/>
            <person name="Rosenstiel P."/>
            <person name="Hippler M."/>
            <person name="Laroche J."/>
        </authorList>
    </citation>
    <scope>NUCLEOTIDE SEQUENCE [LARGE SCALE GENOMIC DNA]</scope>
    <source>
        <strain evidence="2 3">CCMP1005</strain>
    </source>
</reference>
<dbReference type="Proteomes" id="UP000266841">
    <property type="component" value="Unassembled WGS sequence"/>
</dbReference>
<dbReference type="Gene3D" id="1.25.40.10">
    <property type="entry name" value="Tetratricopeptide repeat domain"/>
    <property type="match status" value="1"/>
</dbReference>
<accession>K0SVD5</accession>
<dbReference type="InterPro" id="IPR006597">
    <property type="entry name" value="Sel1-like"/>
</dbReference>
<dbReference type="SUPFAM" id="SSF81901">
    <property type="entry name" value="HCP-like"/>
    <property type="match status" value="1"/>
</dbReference>
<protein>
    <submittedName>
        <fullName evidence="2">Uncharacterized protein</fullName>
    </submittedName>
</protein>
<dbReference type="SMART" id="SM00671">
    <property type="entry name" value="SEL1"/>
    <property type="match status" value="2"/>
</dbReference>
<name>K0SVD5_THAOC</name>
<proteinExistence type="predicted"/>
<sequence>MRTEVALQVKRPARSVAVPVLPPDPLGRPSTERGLPGRPLLLAAGGKGGREEGRRPAEALLRQRSLRSVSTQTSRGKAKGATNAHYFGEGVQQDTAKAVEYYERAAMQGHVLTRHNLGAMEGKKKNNDRAARHYLISAKVGQENSIKTMKMMFADGIATKEQYAKVLKGYQDAVEGMKSYDRDEAMSFMASQRPAK</sequence>
<organism evidence="2 3">
    <name type="scientific">Thalassiosira oceanica</name>
    <name type="common">Marine diatom</name>
    <dbReference type="NCBI Taxonomy" id="159749"/>
    <lineage>
        <taxon>Eukaryota</taxon>
        <taxon>Sar</taxon>
        <taxon>Stramenopiles</taxon>
        <taxon>Ochrophyta</taxon>
        <taxon>Bacillariophyta</taxon>
        <taxon>Coscinodiscophyceae</taxon>
        <taxon>Thalassiosirophycidae</taxon>
        <taxon>Thalassiosirales</taxon>
        <taxon>Thalassiosiraceae</taxon>
        <taxon>Thalassiosira</taxon>
    </lineage>
</organism>
<evidence type="ECO:0000256" key="1">
    <source>
        <dbReference type="SAM" id="MobiDB-lite"/>
    </source>
</evidence>